<reference evidence="2 3" key="1">
    <citation type="journal article" date="2011" name="Genome Res.">
        <title>Phylogeny-wide analysis of social amoeba genomes highlights ancient origins for complex intercellular communication.</title>
        <authorList>
            <person name="Heidel A.J."/>
            <person name="Lawal H.M."/>
            <person name="Felder M."/>
            <person name="Schilde C."/>
            <person name="Helps N.R."/>
            <person name="Tunggal B."/>
            <person name="Rivero F."/>
            <person name="John U."/>
            <person name="Schleicher M."/>
            <person name="Eichinger L."/>
            <person name="Platzer M."/>
            <person name="Noegel A.A."/>
            <person name="Schaap P."/>
            <person name="Gloeckner G."/>
        </authorList>
    </citation>
    <scope>NUCLEOTIDE SEQUENCE [LARGE SCALE GENOMIC DNA]</scope>
    <source>
        <strain evidence="3">ATCC 26659 / Pp 5 / PN500</strain>
    </source>
</reference>
<name>D3BM44_HETP5</name>
<comment type="caution">
    <text evidence="2">The sequence shown here is derived from an EMBL/GenBank/DDBJ whole genome shotgun (WGS) entry which is preliminary data.</text>
</comment>
<evidence type="ECO:0000313" key="2">
    <source>
        <dbReference type="EMBL" id="EFA77645.1"/>
    </source>
</evidence>
<dbReference type="PANTHER" id="PTHR37327">
    <property type="entry name" value="CHROMOSOME 1, WHOLE GENOME SHOTGUN SEQUENCE"/>
    <property type="match status" value="1"/>
</dbReference>
<feature type="domain" description="MIT" evidence="1">
    <location>
        <begin position="11"/>
        <end position="75"/>
    </location>
</feature>
<keyword evidence="3" id="KW-1185">Reference proteome</keyword>
<dbReference type="Gene3D" id="1.20.58.80">
    <property type="entry name" value="Phosphotransferase system, lactose/cellobiose-type IIA subunit"/>
    <property type="match status" value="1"/>
</dbReference>
<dbReference type="EMBL" id="ADBJ01000042">
    <property type="protein sequence ID" value="EFA77645.1"/>
    <property type="molecule type" value="Genomic_DNA"/>
</dbReference>
<dbReference type="InterPro" id="IPR036181">
    <property type="entry name" value="MIT_dom_sf"/>
</dbReference>
<dbReference type="Pfam" id="PF04212">
    <property type="entry name" value="MIT"/>
    <property type="match status" value="1"/>
</dbReference>
<dbReference type="RefSeq" id="XP_020429773.1">
    <property type="nucleotide sequence ID" value="XM_020582992.1"/>
</dbReference>
<proteinExistence type="predicted"/>
<dbReference type="Proteomes" id="UP000001396">
    <property type="component" value="Unassembled WGS sequence"/>
</dbReference>
<evidence type="ECO:0000313" key="3">
    <source>
        <dbReference type="Proteomes" id="UP000001396"/>
    </source>
</evidence>
<dbReference type="SUPFAM" id="SSF116846">
    <property type="entry name" value="MIT domain"/>
    <property type="match status" value="1"/>
</dbReference>
<dbReference type="InterPro" id="IPR007330">
    <property type="entry name" value="MIT_dom"/>
</dbReference>
<dbReference type="PANTHER" id="PTHR37327:SF1">
    <property type="entry name" value="MICROTUBULE INTERACTING AND TRANSPORT DOMAIN-CONTAINING PROTEIN"/>
    <property type="match status" value="1"/>
</dbReference>
<dbReference type="AlphaFoldDB" id="D3BM44"/>
<protein>
    <submittedName>
        <fullName evidence="2">Microtubule interacting and transport domain-containing protein</fullName>
    </submittedName>
</protein>
<gene>
    <name evidence="2" type="ORF">PPL_12252</name>
</gene>
<evidence type="ECO:0000259" key="1">
    <source>
        <dbReference type="Pfam" id="PF04212"/>
    </source>
</evidence>
<dbReference type="InParanoid" id="D3BM44"/>
<accession>D3BM44</accession>
<dbReference type="GeneID" id="31367719"/>
<organism evidence="2 3">
    <name type="scientific">Heterostelium pallidum (strain ATCC 26659 / Pp 5 / PN500)</name>
    <name type="common">Cellular slime mold</name>
    <name type="synonym">Polysphondylium pallidum</name>
    <dbReference type="NCBI Taxonomy" id="670386"/>
    <lineage>
        <taxon>Eukaryota</taxon>
        <taxon>Amoebozoa</taxon>
        <taxon>Evosea</taxon>
        <taxon>Eumycetozoa</taxon>
        <taxon>Dictyostelia</taxon>
        <taxon>Acytosteliales</taxon>
        <taxon>Acytosteliaceae</taxon>
        <taxon>Heterostelium</taxon>
    </lineage>
</organism>
<sequence length="385" mass="43971">MSDQAILNSVRQALALARIGVNADNRGDYTVAISNYREASNLLNSPDDLSTLNDEHYQAMLEKSKQYQARADVLESLLNQQNGAAVSSPTKENIVFVEETLSGVPTDPVPAFASYKPFWLMRVLSKTITTGAYLTPKLYIPKSVWQQTGCKMLAITIKIQSLMELQESLSKLKVYARDDNALPFDRKNIDAISKEMDKEEKGWAGKVKKLGTSLAKGAVRLAPSSKLVINLYCDSTMKIYYILVLVIFINVSQSVELWKYEEDRWMLYAYDNEDSNYLRVKVDVSKGETMRFAMIFPASHTLFKYTLDVRSDDLEEKINYVDNLGQHYKGNTPHKFENCGNNHYEFRIINRNILFDGDYVFHMKREGQCTEKSTPQNLFYVLDSN</sequence>